<dbReference type="RefSeq" id="WP_092409799.1">
    <property type="nucleotide sequence ID" value="NZ_FOVF01000029.1"/>
</dbReference>
<keyword evidence="3" id="KW-1185">Reference proteome</keyword>
<dbReference type="InterPro" id="IPR011991">
    <property type="entry name" value="ArsR-like_HTH"/>
</dbReference>
<dbReference type="EMBL" id="FOVF01000029">
    <property type="protein sequence ID" value="SFN54213.1"/>
    <property type="molecule type" value="Genomic_DNA"/>
</dbReference>
<dbReference type="InterPro" id="IPR013196">
    <property type="entry name" value="HTH_11"/>
</dbReference>
<name>A0A1I4ZVV4_9GAMM</name>
<dbReference type="InterPro" id="IPR036388">
    <property type="entry name" value="WH-like_DNA-bd_sf"/>
</dbReference>
<dbReference type="SUPFAM" id="SSF46785">
    <property type="entry name" value="Winged helix' DNA-binding domain"/>
    <property type="match status" value="1"/>
</dbReference>
<dbReference type="Pfam" id="PF18546">
    <property type="entry name" value="MetOD1"/>
    <property type="match status" value="1"/>
</dbReference>
<dbReference type="Gene3D" id="1.10.10.10">
    <property type="entry name" value="Winged helix-like DNA-binding domain superfamily/Winged helix DNA-binding domain"/>
    <property type="match status" value="1"/>
</dbReference>
<evidence type="ECO:0000259" key="1">
    <source>
        <dbReference type="SMART" id="SM00418"/>
    </source>
</evidence>
<dbReference type="AlphaFoldDB" id="A0A1I4ZVV4"/>
<dbReference type="SMART" id="SM00418">
    <property type="entry name" value="HTH_ARSR"/>
    <property type="match status" value="1"/>
</dbReference>
<accession>A0A1I4ZVV4</accession>
<proteinExistence type="predicted"/>
<sequence length="215" mass="23995">MINVLGQRQQDLLRLLLRNKGGLTVDELSRQLEITRNAVRQHLASLESDGLVAPGISRPSGGRPEQLYVLSDEGKEIFPRQYSWFAELVIDTIRDDAGDEVLKKRLDRMGERIADQLRAQNPPGANRQKQVEKLAKVMEGMGYNTGGATVGEGKPVIEADNCIFHNLAMKNPDICRFDLALMARFTDSKIDHQECMAKGGNVCRFKFSPKPKTSS</sequence>
<evidence type="ECO:0000313" key="2">
    <source>
        <dbReference type="EMBL" id="SFN54213.1"/>
    </source>
</evidence>
<gene>
    <name evidence="2" type="ORF">SAMN05216289_12939</name>
</gene>
<dbReference type="InterPro" id="IPR001845">
    <property type="entry name" value="HTH_ArsR_DNA-bd_dom"/>
</dbReference>
<dbReference type="InterPro" id="IPR041359">
    <property type="entry name" value="MetOD1"/>
</dbReference>
<dbReference type="OrthoDB" id="8545200at2"/>
<evidence type="ECO:0000313" key="3">
    <source>
        <dbReference type="Proteomes" id="UP000198575"/>
    </source>
</evidence>
<dbReference type="GO" id="GO:0003700">
    <property type="term" value="F:DNA-binding transcription factor activity"/>
    <property type="evidence" value="ECO:0007669"/>
    <property type="project" value="InterPro"/>
</dbReference>
<reference evidence="2 3" key="1">
    <citation type="submission" date="2016-10" db="EMBL/GenBank/DDBJ databases">
        <authorList>
            <person name="de Groot N.N."/>
        </authorList>
    </citation>
    <scope>NUCLEOTIDE SEQUENCE [LARGE SCALE GENOMIC DNA]</scope>
    <source>
        <strain evidence="2 3">CGMCC 1.7659</strain>
    </source>
</reference>
<protein>
    <submittedName>
        <fullName evidence="2">Transcriptional regulator</fullName>
    </submittedName>
</protein>
<dbReference type="Pfam" id="PF08279">
    <property type="entry name" value="HTH_11"/>
    <property type="match status" value="1"/>
</dbReference>
<dbReference type="InterPro" id="IPR036390">
    <property type="entry name" value="WH_DNA-bd_sf"/>
</dbReference>
<organism evidence="2 3">
    <name type="scientific">Dokdonella immobilis</name>
    <dbReference type="NCBI Taxonomy" id="578942"/>
    <lineage>
        <taxon>Bacteria</taxon>
        <taxon>Pseudomonadati</taxon>
        <taxon>Pseudomonadota</taxon>
        <taxon>Gammaproteobacteria</taxon>
        <taxon>Lysobacterales</taxon>
        <taxon>Rhodanobacteraceae</taxon>
        <taxon>Dokdonella</taxon>
    </lineage>
</organism>
<dbReference type="Proteomes" id="UP000198575">
    <property type="component" value="Unassembled WGS sequence"/>
</dbReference>
<feature type="domain" description="HTH arsR-type" evidence="1">
    <location>
        <begin position="3"/>
        <end position="94"/>
    </location>
</feature>
<dbReference type="CDD" id="cd00090">
    <property type="entry name" value="HTH_ARSR"/>
    <property type="match status" value="1"/>
</dbReference>
<dbReference type="STRING" id="578942.SAMN05216289_12939"/>